<dbReference type="EC" id="2.7.7.65" evidence="1"/>
<dbReference type="InterPro" id="IPR029787">
    <property type="entry name" value="Nucleotide_cyclase"/>
</dbReference>
<proteinExistence type="predicted"/>
<dbReference type="InterPro" id="IPR043128">
    <property type="entry name" value="Rev_trsase/Diguanyl_cyclase"/>
</dbReference>
<protein>
    <recommendedName>
        <fullName evidence="1">diguanylate cyclase</fullName>
        <ecNumber evidence="1">2.7.7.65</ecNumber>
    </recommendedName>
</protein>
<comment type="catalytic activity">
    <reaction evidence="2">
        <text>2 GTP = 3',3'-c-di-GMP + 2 diphosphate</text>
        <dbReference type="Rhea" id="RHEA:24898"/>
        <dbReference type="ChEBI" id="CHEBI:33019"/>
        <dbReference type="ChEBI" id="CHEBI:37565"/>
        <dbReference type="ChEBI" id="CHEBI:58805"/>
        <dbReference type="EC" id="2.7.7.65"/>
    </reaction>
</comment>
<sequence length="256" mass="27816">MLRQWTEVLGPAKALALLLAAALLAAVAVSQLLISLLGFGDRVAAALCAGLSALLLAALLGRVLLGLLAQLEQSTLQLKRFSSTDMLTGIVNRRAFLGLIEREWALARRYETTCAMVMIDLDHFKRINENFGHRCGDMLLRQIAEASSETLRQGDVLARFGGEEFGLFLPHTDPLGALDVAERIRERVERLDFCWNGHVIPVSVSLGVAALQADHHSLDQFVNAAEDALHMAKADGRNCVRVGDGLMPGRAAELRA</sequence>
<evidence type="ECO:0000256" key="1">
    <source>
        <dbReference type="ARBA" id="ARBA00012528"/>
    </source>
</evidence>
<evidence type="ECO:0000256" key="3">
    <source>
        <dbReference type="SAM" id="Phobius"/>
    </source>
</evidence>
<organism evidence="5 6">
    <name type="scientific">Roseateles albus</name>
    <dbReference type="NCBI Taxonomy" id="2987525"/>
    <lineage>
        <taxon>Bacteria</taxon>
        <taxon>Pseudomonadati</taxon>
        <taxon>Pseudomonadota</taxon>
        <taxon>Betaproteobacteria</taxon>
        <taxon>Burkholderiales</taxon>
        <taxon>Sphaerotilaceae</taxon>
        <taxon>Roseateles</taxon>
    </lineage>
</organism>
<name>A0ABT5KHY5_9BURK</name>
<keyword evidence="3" id="KW-1133">Transmembrane helix</keyword>
<dbReference type="PANTHER" id="PTHR45138:SF9">
    <property type="entry name" value="DIGUANYLATE CYCLASE DGCM-RELATED"/>
    <property type="match status" value="1"/>
</dbReference>
<dbReference type="Gene3D" id="3.30.70.270">
    <property type="match status" value="1"/>
</dbReference>
<dbReference type="NCBIfam" id="TIGR00254">
    <property type="entry name" value="GGDEF"/>
    <property type="match status" value="1"/>
</dbReference>
<keyword evidence="6" id="KW-1185">Reference proteome</keyword>
<dbReference type="InterPro" id="IPR050469">
    <property type="entry name" value="Diguanylate_Cyclase"/>
</dbReference>
<dbReference type="Proteomes" id="UP001221189">
    <property type="component" value="Unassembled WGS sequence"/>
</dbReference>
<dbReference type="PANTHER" id="PTHR45138">
    <property type="entry name" value="REGULATORY COMPONENTS OF SENSORY TRANSDUCTION SYSTEM"/>
    <property type="match status" value="1"/>
</dbReference>
<comment type="caution">
    <text evidence="5">The sequence shown here is derived from an EMBL/GenBank/DDBJ whole genome shotgun (WGS) entry which is preliminary data.</text>
</comment>
<evidence type="ECO:0000313" key="6">
    <source>
        <dbReference type="Proteomes" id="UP001221189"/>
    </source>
</evidence>
<gene>
    <name evidence="5" type="ORF">PRZ03_16220</name>
</gene>
<dbReference type="EMBL" id="JAQQXT010000010">
    <property type="protein sequence ID" value="MDC8773134.1"/>
    <property type="molecule type" value="Genomic_DNA"/>
</dbReference>
<reference evidence="5 6" key="1">
    <citation type="submission" date="2022-10" db="EMBL/GenBank/DDBJ databases">
        <title>Paucibacter sp. hw1 Genome sequencing.</title>
        <authorList>
            <person name="Park S."/>
        </authorList>
    </citation>
    <scope>NUCLEOTIDE SEQUENCE [LARGE SCALE GENOMIC DNA]</scope>
    <source>
        <strain evidence="6">hw1</strain>
    </source>
</reference>
<dbReference type="PROSITE" id="PS50887">
    <property type="entry name" value="GGDEF"/>
    <property type="match status" value="1"/>
</dbReference>
<dbReference type="Pfam" id="PF00990">
    <property type="entry name" value="GGDEF"/>
    <property type="match status" value="1"/>
</dbReference>
<dbReference type="SMART" id="SM00267">
    <property type="entry name" value="GGDEF"/>
    <property type="match status" value="1"/>
</dbReference>
<evidence type="ECO:0000259" key="4">
    <source>
        <dbReference type="PROSITE" id="PS50887"/>
    </source>
</evidence>
<feature type="transmembrane region" description="Helical" evidence="3">
    <location>
        <begin position="44"/>
        <end position="69"/>
    </location>
</feature>
<evidence type="ECO:0000313" key="5">
    <source>
        <dbReference type="EMBL" id="MDC8773134.1"/>
    </source>
</evidence>
<evidence type="ECO:0000256" key="2">
    <source>
        <dbReference type="ARBA" id="ARBA00034247"/>
    </source>
</evidence>
<keyword evidence="3" id="KW-0812">Transmembrane</keyword>
<accession>A0ABT5KHY5</accession>
<dbReference type="InterPro" id="IPR000160">
    <property type="entry name" value="GGDEF_dom"/>
</dbReference>
<dbReference type="CDD" id="cd01949">
    <property type="entry name" value="GGDEF"/>
    <property type="match status" value="1"/>
</dbReference>
<feature type="domain" description="GGDEF" evidence="4">
    <location>
        <begin position="112"/>
        <end position="245"/>
    </location>
</feature>
<keyword evidence="3" id="KW-0472">Membrane</keyword>
<dbReference type="SUPFAM" id="SSF55073">
    <property type="entry name" value="Nucleotide cyclase"/>
    <property type="match status" value="1"/>
</dbReference>